<organism evidence="2 3">
    <name type="scientific">Spongiivirga citrea</name>
    <dbReference type="NCBI Taxonomy" id="1481457"/>
    <lineage>
        <taxon>Bacteria</taxon>
        <taxon>Pseudomonadati</taxon>
        <taxon>Bacteroidota</taxon>
        <taxon>Flavobacteriia</taxon>
        <taxon>Flavobacteriales</taxon>
        <taxon>Flavobacteriaceae</taxon>
        <taxon>Spongiivirga</taxon>
    </lineage>
</organism>
<feature type="signal peptide" evidence="1">
    <location>
        <begin position="1"/>
        <end position="18"/>
    </location>
</feature>
<reference evidence="2 3" key="1">
    <citation type="submission" date="2020-01" db="EMBL/GenBank/DDBJ databases">
        <title>Spongiivirga citrea KCTC 32990T.</title>
        <authorList>
            <person name="Wang G."/>
        </authorList>
    </citation>
    <scope>NUCLEOTIDE SEQUENCE [LARGE SCALE GENOMIC DNA]</scope>
    <source>
        <strain evidence="2 3">KCTC 32990</strain>
    </source>
</reference>
<gene>
    <name evidence="2" type="ORF">GWK10_17350</name>
</gene>
<evidence type="ECO:0000256" key="1">
    <source>
        <dbReference type="SAM" id="SignalP"/>
    </source>
</evidence>
<protein>
    <submittedName>
        <fullName evidence="2">Uncharacterized protein</fullName>
    </submittedName>
</protein>
<dbReference type="RefSeq" id="WP_164033667.1">
    <property type="nucleotide sequence ID" value="NZ_JAABOQ010000008.1"/>
</dbReference>
<dbReference type="AlphaFoldDB" id="A0A6M0CM23"/>
<proteinExistence type="predicted"/>
<keyword evidence="3" id="KW-1185">Reference proteome</keyword>
<feature type="chain" id="PRO_5027104170" evidence="1">
    <location>
        <begin position="19"/>
        <end position="143"/>
    </location>
</feature>
<evidence type="ECO:0000313" key="2">
    <source>
        <dbReference type="EMBL" id="NER18985.1"/>
    </source>
</evidence>
<dbReference type="Proteomes" id="UP000474296">
    <property type="component" value="Unassembled WGS sequence"/>
</dbReference>
<name>A0A6M0CM23_9FLAO</name>
<evidence type="ECO:0000313" key="3">
    <source>
        <dbReference type="Proteomes" id="UP000474296"/>
    </source>
</evidence>
<accession>A0A6M0CM23</accession>
<comment type="caution">
    <text evidence="2">The sequence shown here is derived from an EMBL/GenBank/DDBJ whole genome shotgun (WGS) entry which is preliminary data.</text>
</comment>
<dbReference type="EMBL" id="JAABOQ010000008">
    <property type="protein sequence ID" value="NER18985.1"/>
    <property type="molecule type" value="Genomic_DNA"/>
</dbReference>
<keyword evidence="1" id="KW-0732">Signal</keyword>
<sequence>MKKFVVILFLFLSGGLFAQQNIEEKLLGNHMLSLQWISWDYFGKATITKSEKANEYRIIGEQKSKENSDYLKIEGTLNPVSETELTFTGIIETEISHINNGEPCRRNGIFTFKAKGKRKYWRLQDIDNPCDGVADYVDIYFKQ</sequence>